<dbReference type="EMBL" id="UOFC01000158">
    <property type="protein sequence ID" value="VAW47658.1"/>
    <property type="molecule type" value="Genomic_DNA"/>
</dbReference>
<keyword evidence="1" id="KW-0472">Membrane</keyword>
<name>A0A3B0VVK0_9ZZZZ</name>
<evidence type="ECO:0000259" key="2">
    <source>
        <dbReference type="Pfam" id="PF01551"/>
    </source>
</evidence>
<dbReference type="InterPro" id="IPR016047">
    <property type="entry name" value="M23ase_b-sheet_dom"/>
</dbReference>
<protein>
    <submittedName>
        <fullName evidence="3">Periplasmic protein</fullName>
    </submittedName>
</protein>
<dbReference type="InterPro" id="IPR011055">
    <property type="entry name" value="Dup_hybrid_motif"/>
</dbReference>
<keyword evidence="1" id="KW-0812">Transmembrane</keyword>
<dbReference type="FunFam" id="2.70.70.10:FF:000006">
    <property type="entry name" value="M23 family peptidase"/>
    <property type="match status" value="1"/>
</dbReference>
<reference evidence="3" key="1">
    <citation type="submission" date="2018-06" db="EMBL/GenBank/DDBJ databases">
        <authorList>
            <person name="Zhirakovskaya E."/>
        </authorList>
    </citation>
    <scope>NUCLEOTIDE SEQUENCE</scope>
</reference>
<dbReference type="PANTHER" id="PTHR21666">
    <property type="entry name" value="PEPTIDASE-RELATED"/>
    <property type="match status" value="1"/>
</dbReference>
<organism evidence="3">
    <name type="scientific">hydrothermal vent metagenome</name>
    <dbReference type="NCBI Taxonomy" id="652676"/>
    <lineage>
        <taxon>unclassified sequences</taxon>
        <taxon>metagenomes</taxon>
        <taxon>ecological metagenomes</taxon>
    </lineage>
</organism>
<feature type="domain" description="M23ase beta-sheet core" evidence="2">
    <location>
        <begin position="175"/>
        <end position="271"/>
    </location>
</feature>
<feature type="transmembrane region" description="Helical" evidence="1">
    <location>
        <begin position="27"/>
        <end position="49"/>
    </location>
</feature>
<dbReference type="AlphaFoldDB" id="A0A3B0VVK0"/>
<dbReference type="GO" id="GO:0004222">
    <property type="term" value="F:metalloendopeptidase activity"/>
    <property type="evidence" value="ECO:0007669"/>
    <property type="project" value="TreeGrafter"/>
</dbReference>
<keyword evidence="1" id="KW-1133">Transmembrane helix</keyword>
<sequence length="325" mass="36781">MRNYFTITISDVHGSRHYSFKQFIRKFFWLVLALFVLLWVVGAVSIWWLNYEAKQVEQQHKVIVDAFVEDLKSTQADYEILLAEKAHLKEDLEVTSSQVNYLDQTLKGLEELVGEAGMETEPMPLTERIKQVQLTSLGKNLMLSMIPNGHAVKHFKGITSGYGYRKHPITGKRHLHAGVDYRGKKGAPVIATADGVVSFSGVKKNSGFGQLISVTHSNGFRTVYGHLSNRLVKAGQYVQKGEVIGEIGSTGRSSGNHLHYEVWFVFRRLNPKYFNRWSIENYDELFTSVKGVPWGSLSQAVANRVRKLEKQLLLRDVPLRAKSAS</sequence>
<dbReference type="InterPro" id="IPR050570">
    <property type="entry name" value="Cell_wall_metabolism_enzyme"/>
</dbReference>
<gene>
    <name evidence="3" type="ORF">MNBD_GAMMA03-536</name>
</gene>
<evidence type="ECO:0000313" key="3">
    <source>
        <dbReference type="EMBL" id="VAW47658.1"/>
    </source>
</evidence>
<dbReference type="CDD" id="cd12797">
    <property type="entry name" value="M23_peptidase"/>
    <property type="match status" value="1"/>
</dbReference>
<dbReference type="PANTHER" id="PTHR21666:SF286">
    <property type="entry name" value="LIPOPROTEIN NLPD"/>
    <property type="match status" value="1"/>
</dbReference>
<dbReference type="Gene3D" id="2.70.70.10">
    <property type="entry name" value="Glucose Permease (Domain IIA)"/>
    <property type="match status" value="1"/>
</dbReference>
<proteinExistence type="predicted"/>
<evidence type="ECO:0000256" key="1">
    <source>
        <dbReference type="SAM" id="Phobius"/>
    </source>
</evidence>
<dbReference type="SUPFAM" id="SSF51261">
    <property type="entry name" value="Duplicated hybrid motif"/>
    <property type="match status" value="1"/>
</dbReference>
<accession>A0A3B0VVK0</accession>
<dbReference type="Pfam" id="PF01551">
    <property type="entry name" value="Peptidase_M23"/>
    <property type="match status" value="1"/>
</dbReference>